<organism evidence="2 3">
    <name type="scientific">Polarella glacialis</name>
    <name type="common">Dinoflagellate</name>
    <dbReference type="NCBI Taxonomy" id="89957"/>
    <lineage>
        <taxon>Eukaryota</taxon>
        <taxon>Sar</taxon>
        <taxon>Alveolata</taxon>
        <taxon>Dinophyceae</taxon>
        <taxon>Suessiales</taxon>
        <taxon>Suessiaceae</taxon>
        <taxon>Polarella</taxon>
    </lineage>
</organism>
<feature type="compositionally biased region" description="Pro residues" evidence="1">
    <location>
        <begin position="23"/>
        <end position="36"/>
    </location>
</feature>
<dbReference type="Proteomes" id="UP000626109">
    <property type="component" value="Unassembled WGS sequence"/>
</dbReference>
<feature type="compositionally biased region" description="Low complexity" evidence="1">
    <location>
        <begin position="37"/>
        <end position="46"/>
    </location>
</feature>
<reference evidence="2" key="1">
    <citation type="submission" date="2021-02" db="EMBL/GenBank/DDBJ databases">
        <authorList>
            <person name="Dougan E. K."/>
            <person name="Rhodes N."/>
            <person name="Thang M."/>
            <person name="Chan C."/>
        </authorList>
    </citation>
    <scope>NUCLEOTIDE SEQUENCE</scope>
</reference>
<evidence type="ECO:0000313" key="2">
    <source>
        <dbReference type="EMBL" id="CAE8665412.1"/>
    </source>
</evidence>
<gene>
    <name evidence="2" type="ORF">PGLA2088_LOCUS15907</name>
</gene>
<protein>
    <submittedName>
        <fullName evidence="2">Uncharacterized protein</fullName>
    </submittedName>
</protein>
<dbReference type="AlphaFoldDB" id="A0A813J5L2"/>
<feature type="non-terminal residue" evidence="2">
    <location>
        <position position="91"/>
    </location>
</feature>
<comment type="caution">
    <text evidence="2">The sequence shown here is derived from an EMBL/GenBank/DDBJ whole genome shotgun (WGS) entry which is preliminary data.</text>
</comment>
<name>A0A813J5L2_POLGL</name>
<evidence type="ECO:0000256" key="1">
    <source>
        <dbReference type="SAM" id="MobiDB-lite"/>
    </source>
</evidence>
<accession>A0A813J5L2</accession>
<sequence length="91" mass="9159">WGGPLGQHQVVCIMQGGMGFPGQGPPGPGLPQPGGPASPAGGPVQPLTMIAPATAFSGEAGRYPWYRVSFVGGVDLRHGPSVEAPRTGETL</sequence>
<feature type="region of interest" description="Disordered" evidence="1">
    <location>
        <begin position="16"/>
        <end position="46"/>
    </location>
</feature>
<evidence type="ECO:0000313" key="3">
    <source>
        <dbReference type="Proteomes" id="UP000626109"/>
    </source>
</evidence>
<dbReference type="EMBL" id="CAJNNW010019907">
    <property type="protein sequence ID" value="CAE8665412.1"/>
    <property type="molecule type" value="Genomic_DNA"/>
</dbReference>
<feature type="non-terminal residue" evidence="2">
    <location>
        <position position="1"/>
    </location>
</feature>
<proteinExistence type="predicted"/>